<dbReference type="PRINTS" id="PR00344">
    <property type="entry name" value="BCTRLSENSOR"/>
</dbReference>
<dbReference type="InterPro" id="IPR003661">
    <property type="entry name" value="HisK_dim/P_dom"/>
</dbReference>
<evidence type="ECO:0000256" key="3">
    <source>
        <dbReference type="ARBA" id="ARBA00012438"/>
    </source>
</evidence>
<dbReference type="CDD" id="cd00075">
    <property type="entry name" value="HATPase"/>
    <property type="match status" value="1"/>
</dbReference>
<evidence type="ECO:0000259" key="13">
    <source>
        <dbReference type="PROSITE" id="PS50109"/>
    </source>
</evidence>
<reference evidence="14 15" key="1">
    <citation type="submission" date="2018-03" db="EMBL/GenBank/DDBJ databases">
        <title>The draft genome of Zobellella taiwanensis JCM 13381.</title>
        <authorList>
            <person name="Liu L."/>
            <person name="Li L."/>
            <person name="Wang T."/>
            <person name="Zhang X."/>
            <person name="Liang L."/>
        </authorList>
    </citation>
    <scope>NUCLEOTIDE SEQUENCE [LARGE SCALE GENOMIC DNA]</scope>
    <source>
        <strain evidence="14 15">JCM 13381</strain>
    </source>
</reference>
<dbReference type="SMART" id="SM00388">
    <property type="entry name" value="HisKA"/>
    <property type="match status" value="1"/>
</dbReference>
<dbReference type="InterPro" id="IPR004358">
    <property type="entry name" value="Sig_transdc_His_kin-like_C"/>
</dbReference>
<comment type="catalytic activity">
    <reaction evidence="1">
        <text>ATP + protein L-histidine = ADP + protein N-phospho-L-histidine.</text>
        <dbReference type="EC" id="2.7.13.3"/>
    </reaction>
</comment>
<keyword evidence="7" id="KW-0547">Nucleotide-binding</keyword>
<keyword evidence="6" id="KW-0812">Transmembrane</keyword>
<dbReference type="Proteomes" id="UP000242181">
    <property type="component" value="Unassembled WGS sequence"/>
</dbReference>
<dbReference type="OrthoDB" id="9121563at2"/>
<dbReference type="EC" id="2.7.13.3" evidence="3"/>
<proteinExistence type="predicted"/>
<dbReference type="InterPro" id="IPR005467">
    <property type="entry name" value="His_kinase_dom"/>
</dbReference>
<dbReference type="PANTHER" id="PTHR45436">
    <property type="entry name" value="SENSOR HISTIDINE KINASE YKOH"/>
    <property type="match status" value="1"/>
</dbReference>
<dbReference type="PROSITE" id="PS50109">
    <property type="entry name" value="HIS_KIN"/>
    <property type="match status" value="1"/>
</dbReference>
<dbReference type="CDD" id="cd00082">
    <property type="entry name" value="HisKA"/>
    <property type="match status" value="1"/>
</dbReference>
<evidence type="ECO:0000256" key="8">
    <source>
        <dbReference type="ARBA" id="ARBA00022777"/>
    </source>
</evidence>
<keyword evidence="11" id="KW-0902">Two-component regulatory system</keyword>
<comment type="subcellular location">
    <subcellularLocation>
        <location evidence="2">Membrane</location>
        <topology evidence="2">Multi-pass membrane protein</topology>
    </subcellularLocation>
</comment>
<dbReference type="SUPFAM" id="SSF55874">
    <property type="entry name" value="ATPase domain of HSP90 chaperone/DNA topoisomerase II/histidine kinase"/>
    <property type="match status" value="1"/>
</dbReference>
<dbReference type="SUPFAM" id="SSF47384">
    <property type="entry name" value="Homodimeric domain of signal transducing histidine kinase"/>
    <property type="match status" value="1"/>
</dbReference>
<sequence>MKLRLTHLALVLALTTLLSTSLGIYATYRMAEGEFRELLEDDLARQAEILARVLAAGQDAIDDDRLRRLLGNTFEADDEETLLVNVVDLRRRQGISNLDYPDWPDSTDSGPVRLAFDGHQWFGRQWRQDDILVQMLRRDDLHRELQEDIVEDIITPALIGNGVNLLLLTLLMGLMLWPLSRLVRQLEQRSPAALTPLSLRAPTREVASLAAGINQLITDVNEVLGRQRRFASDVAHELRTPLTTLKLELAGGDPDLAAIRAEVDRMARVIEQLLILARLDQGRWRHRFERLSLDSALASGLQRFRQRPETRDYPVSERLAPLQARVEPTLLGILLDNLLNNVLRHCPPGTGIDVVLQQEAGEVVLEVSDRGAGIDADLRQDMARGSTRLDSKSQGLGLGLAICHQVAHAHGGHLRFLARADGEPGLRVQLRLPS</sequence>
<dbReference type="GO" id="GO:0005524">
    <property type="term" value="F:ATP binding"/>
    <property type="evidence" value="ECO:0007669"/>
    <property type="project" value="UniProtKB-KW"/>
</dbReference>
<feature type="domain" description="Histidine kinase" evidence="13">
    <location>
        <begin position="233"/>
        <end position="434"/>
    </location>
</feature>
<dbReference type="EMBL" id="PXYH01000009">
    <property type="protein sequence ID" value="PSJ43850.1"/>
    <property type="molecule type" value="Genomic_DNA"/>
</dbReference>
<keyword evidence="15" id="KW-1185">Reference proteome</keyword>
<accession>A0A2P7R0V1</accession>
<evidence type="ECO:0000256" key="5">
    <source>
        <dbReference type="ARBA" id="ARBA00022679"/>
    </source>
</evidence>
<evidence type="ECO:0000313" key="14">
    <source>
        <dbReference type="EMBL" id="PSJ43850.1"/>
    </source>
</evidence>
<dbReference type="InterPro" id="IPR003594">
    <property type="entry name" value="HATPase_dom"/>
</dbReference>
<dbReference type="InterPro" id="IPR036890">
    <property type="entry name" value="HATPase_C_sf"/>
</dbReference>
<evidence type="ECO:0000256" key="10">
    <source>
        <dbReference type="ARBA" id="ARBA00022989"/>
    </source>
</evidence>
<evidence type="ECO:0000256" key="9">
    <source>
        <dbReference type="ARBA" id="ARBA00022840"/>
    </source>
</evidence>
<evidence type="ECO:0000256" key="4">
    <source>
        <dbReference type="ARBA" id="ARBA00022553"/>
    </source>
</evidence>
<dbReference type="Gene3D" id="1.10.287.130">
    <property type="match status" value="1"/>
</dbReference>
<dbReference type="AlphaFoldDB" id="A0A2P7R0V1"/>
<evidence type="ECO:0000256" key="7">
    <source>
        <dbReference type="ARBA" id="ARBA00022741"/>
    </source>
</evidence>
<evidence type="ECO:0000256" key="1">
    <source>
        <dbReference type="ARBA" id="ARBA00000085"/>
    </source>
</evidence>
<keyword evidence="5" id="KW-0808">Transferase</keyword>
<name>A0A2P7R0V1_9GAMM</name>
<keyword evidence="9" id="KW-0067">ATP-binding</keyword>
<dbReference type="SMART" id="SM00387">
    <property type="entry name" value="HATPase_c"/>
    <property type="match status" value="1"/>
</dbReference>
<evidence type="ECO:0000256" key="6">
    <source>
        <dbReference type="ARBA" id="ARBA00022692"/>
    </source>
</evidence>
<dbReference type="PANTHER" id="PTHR45436:SF14">
    <property type="entry name" value="SENSOR PROTEIN QSEC"/>
    <property type="match status" value="1"/>
</dbReference>
<gene>
    <name evidence="14" type="ORF">C7I36_07950</name>
</gene>
<evidence type="ECO:0000256" key="2">
    <source>
        <dbReference type="ARBA" id="ARBA00004141"/>
    </source>
</evidence>
<keyword evidence="4" id="KW-0597">Phosphoprotein</keyword>
<organism evidence="14 15">
    <name type="scientific">Zobellella taiwanensis</name>
    <dbReference type="NCBI Taxonomy" id="347535"/>
    <lineage>
        <taxon>Bacteria</taxon>
        <taxon>Pseudomonadati</taxon>
        <taxon>Pseudomonadota</taxon>
        <taxon>Gammaproteobacteria</taxon>
        <taxon>Aeromonadales</taxon>
        <taxon>Aeromonadaceae</taxon>
        <taxon>Zobellella</taxon>
    </lineage>
</organism>
<evidence type="ECO:0000256" key="12">
    <source>
        <dbReference type="ARBA" id="ARBA00023136"/>
    </source>
</evidence>
<keyword evidence="10" id="KW-1133">Transmembrane helix</keyword>
<dbReference type="Pfam" id="PF00512">
    <property type="entry name" value="HisKA"/>
    <property type="match status" value="1"/>
</dbReference>
<dbReference type="InterPro" id="IPR050428">
    <property type="entry name" value="TCS_sensor_his_kinase"/>
</dbReference>
<evidence type="ECO:0000313" key="15">
    <source>
        <dbReference type="Proteomes" id="UP000242181"/>
    </source>
</evidence>
<dbReference type="Pfam" id="PF02518">
    <property type="entry name" value="HATPase_c"/>
    <property type="match status" value="1"/>
</dbReference>
<keyword evidence="12" id="KW-0472">Membrane</keyword>
<dbReference type="InterPro" id="IPR036097">
    <property type="entry name" value="HisK_dim/P_sf"/>
</dbReference>
<protein>
    <recommendedName>
        <fullName evidence="3">histidine kinase</fullName>
        <ecNumber evidence="3">2.7.13.3</ecNumber>
    </recommendedName>
</protein>
<dbReference type="RefSeq" id="WP_106453192.1">
    <property type="nucleotide sequence ID" value="NZ_PXYH01000009.1"/>
</dbReference>
<comment type="caution">
    <text evidence="14">The sequence shown here is derived from an EMBL/GenBank/DDBJ whole genome shotgun (WGS) entry which is preliminary data.</text>
</comment>
<keyword evidence="8" id="KW-0418">Kinase</keyword>
<evidence type="ECO:0000256" key="11">
    <source>
        <dbReference type="ARBA" id="ARBA00023012"/>
    </source>
</evidence>
<dbReference type="GO" id="GO:0005886">
    <property type="term" value="C:plasma membrane"/>
    <property type="evidence" value="ECO:0007669"/>
    <property type="project" value="TreeGrafter"/>
</dbReference>
<dbReference type="GO" id="GO:0000155">
    <property type="term" value="F:phosphorelay sensor kinase activity"/>
    <property type="evidence" value="ECO:0007669"/>
    <property type="project" value="InterPro"/>
</dbReference>
<dbReference type="Gene3D" id="3.30.565.10">
    <property type="entry name" value="Histidine kinase-like ATPase, C-terminal domain"/>
    <property type="match status" value="1"/>
</dbReference>